<dbReference type="EMBL" id="JBEQCT010000001">
    <property type="protein sequence ID" value="MFM2483802.1"/>
    <property type="molecule type" value="Genomic_DNA"/>
</dbReference>
<dbReference type="GO" id="GO:0016787">
    <property type="term" value="F:hydrolase activity"/>
    <property type="evidence" value="ECO:0007669"/>
    <property type="project" value="UniProtKB-KW"/>
</dbReference>
<evidence type="ECO:0000313" key="5">
    <source>
        <dbReference type="Proteomes" id="UP001629953"/>
    </source>
</evidence>
<dbReference type="InterPro" id="IPR050300">
    <property type="entry name" value="GDXG_lipolytic_enzyme"/>
</dbReference>
<proteinExistence type="inferred from homology"/>
<dbReference type="PANTHER" id="PTHR48081">
    <property type="entry name" value="AB HYDROLASE SUPERFAMILY PROTEIN C4A8.06C"/>
    <property type="match status" value="1"/>
</dbReference>
<reference evidence="4 5" key="1">
    <citation type="journal article" date="2013" name="Int. J. Syst. Evol. Microbiol.">
        <title>Celerinatantimonas yamalensis sp. nov., a cold-adapted diazotrophic bacterium from a cold permafrost brine.</title>
        <authorList>
            <person name="Shcherbakova V."/>
            <person name="Chuvilskaya N."/>
            <person name="Rivkina E."/>
            <person name="Demidov N."/>
            <person name="Uchaeva V."/>
            <person name="Suetin S."/>
            <person name="Suzina N."/>
            <person name="Gilichinsky D."/>
        </authorList>
    </citation>
    <scope>NUCLEOTIDE SEQUENCE [LARGE SCALE GENOMIC DNA]</scope>
    <source>
        <strain evidence="4 5">C7</strain>
    </source>
</reference>
<dbReference type="InterPro" id="IPR029058">
    <property type="entry name" value="AB_hydrolase_fold"/>
</dbReference>
<protein>
    <submittedName>
        <fullName evidence="4">Alpha/beta hydrolase</fullName>
    </submittedName>
</protein>
<keyword evidence="2 4" id="KW-0378">Hydrolase</keyword>
<evidence type="ECO:0000313" key="4">
    <source>
        <dbReference type="EMBL" id="MFM2483802.1"/>
    </source>
</evidence>
<feature type="domain" description="Alpha/beta hydrolase fold-3" evidence="3">
    <location>
        <begin position="89"/>
        <end position="286"/>
    </location>
</feature>
<dbReference type="Gene3D" id="3.40.50.1820">
    <property type="entry name" value="alpha/beta hydrolase"/>
    <property type="match status" value="1"/>
</dbReference>
<comment type="similarity">
    <text evidence="1">Belongs to the 'GDXG' lipolytic enzyme family.</text>
</comment>
<dbReference type="PANTHER" id="PTHR48081:SF30">
    <property type="entry name" value="ACETYL-HYDROLASE LIPR-RELATED"/>
    <property type="match status" value="1"/>
</dbReference>
<dbReference type="RefSeq" id="WP_408621957.1">
    <property type="nucleotide sequence ID" value="NZ_JBEQCT010000001.1"/>
</dbReference>
<sequence>MSSNSSSQGRKSLLSHPVTPHDLTVITTLRGMVSAHKGKMQGTVAREPFNAISERVSPPNGVEFCPDSVGGIPGTWCLPARAREGEVFIHLHGGWFNWGTSQSFRNLVGQMAVRSGVNAFIPDYRLAPEHPFPSAVDDIQACYQALVQKGLKVAVTGDSAGGNLALVLAAVAVSSGYELPVGVAVLSPVTDLALTGPSFETKAEAEPYFTRAQVEGLVGAYLGTADPRNWLASPLYGDLQGLPPVQIHVGEDEILLDDSRRYFERAIKAGNDVTLDIWEGMPHGFANTIGQTAAAELALNAIGEFLSEQFQSHRGDKV</sequence>
<dbReference type="InterPro" id="IPR013094">
    <property type="entry name" value="AB_hydrolase_3"/>
</dbReference>
<dbReference type="Proteomes" id="UP001629953">
    <property type="component" value="Unassembled WGS sequence"/>
</dbReference>
<organism evidence="4 5">
    <name type="scientific">Celerinatantimonas yamalensis</name>
    <dbReference type="NCBI Taxonomy" id="559956"/>
    <lineage>
        <taxon>Bacteria</taxon>
        <taxon>Pseudomonadati</taxon>
        <taxon>Pseudomonadota</taxon>
        <taxon>Gammaproteobacteria</taxon>
        <taxon>Celerinatantimonadaceae</taxon>
        <taxon>Celerinatantimonas</taxon>
    </lineage>
</organism>
<evidence type="ECO:0000259" key="3">
    <source>
        <dbReference type="Pfam" id="PF07859"/>
    </source>
</evidence>
<keyword evidence="5" id="KW-1185">Reference proteome</keyword>
<dbReference type="Pfam" id="PF07859">
    <property type="entry name" value="Abhydrolase_3"/>
    <property type="match status" value="1"/>
</dbReference>
<evidence type="ECO:0000256" key="2">
    <source>
        <dbReference type="ARBA" id="ARBA00022801"/>
    </source>
</evidence>
<dbReference type="SUPFAM" id="SSF53474">
    <property type="entry name" value="alpha/beta-Hydrolases"/>
    <property type="match status" value="1"/>
</dbReference>
<evidence type="ECO:0000256" key="1">
    <source>
        <dbReference type="ARBA" id="ARBA00010515"/>
    </source>
</evidence>
<gene>
    <name evidence="4" type="ORF">ABUE30_01755</name>
</gene>
<accession>A0ABW9G2T7</accession>
<name>A0ABW9G2T7_9GAMM</name>
<comment type="caution">
    <text evidence="4">The sequence shown here is derived from an EMBL/GenBank/DDBJ whole genome shotgun (WGS) entry which is preliminary data.</text>
</comment>